<protein>
    <submittedName>
        <fullName evidence="1">Uncharacterized protein</fullName>
    </submittedName>
</protein>
<dbReference type="GeneID" id="27136053"/>
<name>A0A0X1KMM0_9EURY</name>
<gene>
    <name evidence="1" type="ORF">X802_10360</name>
</gene>
<evidence type="ECO:0000313" key="2">
    <source>
        <dbReference type="Proteomes" id="UP000062043"/>
    </source>
</evidence>
<evidence type="ECO:0000313" key="1">
    <source>
        <dbReference type="EMBL" id="AJC72507.1"/>
    </source>
</evidence>
<proteinExistence type="predicted"/>
<dbReference type="RefSeq" id="WP_062373672.1">
    <property type="nucleotide sequence ID" value="NZ_CP007140.1"/>
</dbReference>
<sequence length="90" mass="10449">MPNITLSVPPDLYRRMKKHPEIKWSEVARKAIAEYLAKIEAEELSSDELLSLLGEDFRKDLESTPVEEYEKALKKTRDAEWKRLSTTPTS</sequence>
<dbReference type="Proteomes" id="UP000062043">
    <property type="component" value="Chromosome"/>
</dbReference>
<dbReference type="AlphaFoldDB" id="A0A0X1KMM0"/>
<dbReference type="PATRIC" id="fig|1432656.3.peg.2025"/>
<accession>A0A0X1KMM0</accession>
<dbReference type="EMBL" id="CP007140">
    <property type="protein sequence ID" value="AJC72507.1"/>
    <property type="molecule type" value="Genomic_DNA"/>
</dbReference>
<dbReference type="STRING" id="1432656.X802_10360"/>
<dbReference type="OrthoDB" id="39930at2157"/>
<organism evidence="1 2">
    <name type="scientific">Thermococcus guaymasensis DSM 11113</name>
    <dbReference type="NCBI Taxonomy" id="1432656"/>
    <lineage>
        <taxon>Archaea</taxon>
        <taxon>Methanobacteriati</taxon>
        <taxon>Methanobacteriota</taxon>
        <taxon>Thermococci</taxon>
        <taxon>Thermococcales</taxon>
        <taxon>Thermococcaceae</taxon>
        <taxon>Thermococcus</taxon>
    </lineage>
</organism>
<dbReference type="KEGG" id="tgy:X802_10360"/>
<keyword evidence="2" id="KW-1185">Reference proteome</keyword>
<reference evidence="1 2" key="1">
    <citation type="submission" date="2014-01" db="EMBL/GenBank/DDBJ databases">
        <title>Genome sequencing of Thermococcus guaymasensis.</title>
        <authorList>
            <person name="Zhang X."/>
            <person name="Alvare G."/>
            <person name="Fristensky B."/>
            <person name="Chen L."/>
            <person name="Suen T."/>
            <person name="Chen Q."/>
            <person name="Ma K."/>
        </authorList>
    </citation>
    <scope>NUCLEOTIDE SEQUENCE [LARGE SCALE GENOMIC DNA]</scope>
    <source>
        <strain evidence="1 2">DSM 11113</strain>
    </source>
</reference>